<accession>F7XFH5</accession>
<dbReference type="PATRIC" id="fig|707241.3.peg.5151"/>
<keyword evidence="3" id="KW-0614">Plasmid</keyword>
<keyword evidence="1" id="KW-0233">DNA recombination</keyword>
<dbReference type="InterPro" id="IPR002104">
    <property type="entry name" value="Integrase_catalytic"/>
</dbReference>
<dbReference type="GO" id="GO:0006310">
    <property type="term" value="P:DNA recombination"/>
    <property type="evidence" value="ECO:0007669"/>
    <property type="project" value="UniProtKB-KW"/>
</dbReference>
<dbReference type="InterPro" id="IPR013762">
    <property type="entry name" value="Integrase-like_cat_sf"/>
</dbReference>
<evidence type="ECO:0000256" key="1">
    <source>
        <dbReference type="ARBA" id="ARBA00023172"/>
    </source>
</evidence>
<dbReference type="SUPFAM" id="SSF56349">
    <property type="entry name" value="DNA breaking-rejoining enzymes"/>
    <property type="match status" value="1"/>
</dbReference>
<dbReference type="EMBL" id="CP001831">
    <property type="protein sequence ID" value="AEH82295.1"/>
    <property type="molecule type" value="Genomic_DNA"/>
</dbReference>
<name>F7XFH5_SINMM</name>
<evidence type="ECO:0000313" key="3">
    <source>
        <dbReference type="EMBL" id="AEH82295.1"/>
    </source>
</evidence>
<dbReference type="InterPro" id="IPR011010">
    <property type="entry name" value="DNA_brk_join_enz"/>
</dbReference>
<evidence type="ECO:0000313" key="4">
    <source>
        <dbReference type="Proteomes" id="UP000009045"/>
    </source>
</evidence>
<dbReference type="GO" id="GO:0003677">
    <property type="term" value="F:DNA binding"/>
    <property type="evidence" value="ECO:0007669"/>
    <property type="project" value="InterPro"/>
</dbReference>
<evidence type="ECO:0000259" key="2">
    <source>
        <dbReference type="PROSITE" id="PS51898"/>
    </source>
</evidence>
<dbReference type="AlphaFoldDB" id="F7XFH5"/>
<geneLocation type="plasmid" evidence="3 4">
    <name>pSmeSM11c</name>
</geneLocation>
<organism evidence="3 4">
    <name type="scientific">Sinorhizobium meliloti (strain SM11)</name>
    <dbReference type="NCBI Taxonomy" id="707241"/>
    <lineage>
        <taxon>Bacteria</taxon>
        <taxon>Pseudomonadati</taxon>
        <taxon>Pseudomonadota</taxon>
        <taxon>Alphaproteobacteria</taxon>
        <taxon>Hyphomicrobiales</taxon>
        <taxon>Rhizobiaceae</taxon>
        <taxon>Sinorhizobium/Ensifer group</taxon>
        <taxon>Sinorhizobium</taxon>
    </lineage>
</organism>
<dbReference type="Gene3D" id="1.10.443.10">
    <property type="entry name" value="Intergrase catalytic core"/>
    <property type="match status" value="1"/>
</dbReference>
<dbReference type="PROSITE" id="PS51898">
    <property type="entry name" value="TYR_RECOMBINASE"/>
    <property type="match status" value="1"/>
</dbReference>
<reference evidence="3 4" key="1">
    <citation type="journal article" date="2011" name="J. Biotechnol.">
        <title>The complete genome sequence of the dominant Sinorhizobium meliloti field isolate SM11 extends the S. meliloti pan-genome.</title>
        <authorList>
            <person name="Schneiker-Bekel S."/>
            <person name="Wibberg D."/>
            <person name="Bekel T."/>
            <person name="Blom J."/>
            <person name="Linke B."/>
            <person name="Neuweger H."/>
            <person name="Stiens M."/>
            <person name="Vorholter F.J."/>
            <person name="Weidner S."/>
            <person name="Goesmann A."/>
            <person name="Puhler A."/>
            <person name="Schluter A."/>
        </authorList>
    </citation>
    <scope>NUCLEOTIDE SEQUENCE [LARGE SCALE GENOMIC DNA]</scope>
    <source>
        <strain evidence="3 4">SM11</strain>
        <plasmid evidence="4">pSmeSM11c</plasmid>
    </source>
</reference>
<dbReference type="HOGENOM" id="CLU_2318582_0_0_5"/>
<proteinExistence type="predicted"/>
<dbReference type="GO" id="GO:0015074">
    <property type="term" value="P:DNA integration"/>
    <property type="evidence" value="ECO:0007669"/>
    <property type="project" value="InterPro"/>
</dbReference>
<dbReference type="KEGG" id="smx:SM11_pC1222"/>
<sequence>MKCATHYAELASKTVPSIETKGVSPHTIRRTTAVHLLRAGVDINTIRDGLAMSLSTRRIYAEVDMEMKAKALARVDISDQQATVPQRSLPSLMAFLKAL</sequence>
<gene>
    <name evidence="3" type="ordered locus">SM11_pC1222</name>
</gene>
<dbReference type="Proteomes" id="UP000009045">
    <property type="component" value="Plasmid pSmeSM11c"/>
</dbReference>
<feature type="domain" description="Tyr recombinase" evidence="2">
    <location>
        <begin position="1"/>
        <end position="73"/>
    </location>
</feature>
<protein>
    <recommendedName>
        <fullName evidence="2">Tyr recombinase domain-containing protein</fullName>
    </recommendedName>
</protein>